<keyword evidence="4" id="KW-0472">Membrane</keyword>
<evidence type="ECO:0000256" key="1">
    <source>
        <dbReference type="ARBA" id="ARBA00004141"/>
    </source>
</evidence>
<dbReference type="Pfam" id="PF12821">
    <property type="entry name" value="ThrE_2"/>
    <property type="match status" value="1"/>
</dbReference>
<dbReference type="EMBL" id="CP050855">
    <property type="protein sequence ID" value="QLH64414.1"/>
    <property type="molecule type" value="Genomic_DNA"/>
</dbReference>
<evidence type="ECO:0000313" key="8">
    <source>
        <dbReference type="Proteomes" id="UP000042738"/>
    </source>
</evidence>
<name>A0A7D5SU65_9GAMM</name>
<accession>A0A7D5SU65</accession>
<keyword evidence="3" id="KW-1133">Transmembrane helix</keyword>
<dbReference type="InterPro" id="IPR024528">
    <property type="entry name" value="ThrE_2"/>
</dbReference>
<evidence type="ECO:0000256" key="4">
    <source>
        <dbReference type="ARBA" id="ARBA00023136"/>
    </source>
</evidence>
<gene>
    <name evidence="7" type="ORF">SYMBAF_13830</name>
</gene>
<evidence type="ECO:0000313" key="7">
    <source>
        <dbReference type="EMBL" id="QLH64414.1"/>
    </source>
</evidence>
<dbReference type="GO" id="GO:0016020">
    <property type="term" value="C:membrane"/>
    <property type="evidence" value="ECO:0007669"/>
    <property type="project" value="UniProtKB-SubCell"/>
</dbReference>
<keyword evidence="2" id="KW-0812">Transmembrane</keyword>
<comment type="similarity">
    <text evidence="5">Belongs to the ThrE exporter (TC 2.A.79) family.</text>
</comment>
<evidence type="ECO:0000259" key="6">
    <source>
        <dbReference type="Pfam" id="PF12821"/>
    </source>
</evidence>
<dbReference type="Proteomes" id="UP000042738">
    <property type="component" value="Chromosome"/>
</dbReference>
<sequence>MIGICWSLADPKVFTVAAVIPMCPGISAYTAMIMVVEISHLGYSEAWIETMITHFLKASVIDAVLSIVLWL</sequence>
<feature type="domain" description="Threonine/Serine exporter ThrE" evidence="6">
    <location>
        <begin position="10"/>
        <end position="67"/>
    </location>
</feature>
<evidence type="ECO:0000256" key="3">
    <source>
        <dbReference type="ARBA" id="ARBA00022989"/>
    </source>
</evidence>
<protein>
    <recommendedName>
        <fullName evidence="6">Threonine/Serine exporter ThrE domain-containing protein</fullName>
    </recommendedName>
</protein>
<evidence type="ECO:0000256" key="5">
    <source>
        <dbReference type="ARBA" id="ARBA00034125"/>
    </source>
</evidence>
<dbReference type="AlphaFoldDB" id="A0A7D5SU65"/>
<reference evidence="7 8" key="1">
    <citation type="journal article" date="2014" name="Genome Announc.">
        <title>Whole-Genome Sequence of Serratia symbiotica Strain CWBI-2.3T, a Free-Living Symbiont of the Black Bean Aphid Aphis fabae.</title>
        <authorList>
            <person name="Foray V."/>
            <person name="Grigorescu A.S."/>
            <person name="Sabri A."/>
            <person name="Haubruge E."/>
            <person name="Lognay G."/>
            <person name="Francis F."/>
            <person name="Fauconnier M.L."/>
            <person name="Hance T."/>
            <person name="Thonart P."/>
        </authorList>
    </citation>
    <scope>NUCLEOTIDE SEQUENCE [LARGE SCALE GENOMIC DNA]</scope>
    <source>
        <strain evidence="7">CWBI-2.3</strain>
    </source>
</reference>
<organism evidence="7 8">
    <name type="scientific">Serratia symbiotica</name>
    <dbReference type="NCBI Taxonomy" id="138074"/>
    <lineage>
        <taxon>Bacteria</taxon>
        <taxon>Pseudomonadati</taxon>
        <taxon>Pseudomonadota</taxon>
        <taxon>Gammaproteobacteria</taxon>
        <taxon>Enterobacterales</taxon>
        <taxon>Yersiniaceae</taxon>
        <taxon>Serratia</taxon>
    </lineage>
</organism>
<comment type="subcellular location">
    <subcellularLocation>
        <location evidence="1">Membrane</location>
        <topology evidence="1">Multi-pass membrane protein</topology>
    </subcellularLocation>
</comment>
<proteinExistence type="inferred from homology"/>
<evidence type="ECO:0000256" key="2">
    <source>
        <dbReference type="ARBA" id="ARBA00022692"/>
    </source>
</evidence>